<name>A0AAV7EYJ7_ARIFI</name>
<dbReference type="Proteomes" id="UP000825729">
    <property type="component" value="Unassembled WGS sequence"/>
</dbReference>
<dbReference type="EMBL" id="JAINDJ010000003">
    <property type="protein sequence ID" value="KAG9453995.1"/>
    <property type="molecule type" value="Genomic_DNA"/>
</dbReference>
<gene>
    <name evidence="1" type="ORF">H6P81_006899</name>
</gene>
<evidence type="ECO:0000313" key="1">
    <source>
        <dbReference type="EMBL" id="KAG9453995.1"/>
    </source>
</evidence>
<comment type="caution">
    <text evidence="1">The sequence shown here is derived from an EMBL/GenBank/DDBJ whole genome shotgun (WGS) entry which is preliminary data.</text>
</comment>
<proteinExistence type="predicted"/>
<reference evidence="1 2" key="1">
    <citation type="submission" date="2021-07" db="EMBL/GenBank/DDBJ databases">
        <title>The Aristolochia fimbriata genome: insights into angiosperm evolution, floral development and chemical biosynthesis.</title>
        <authorList>
            <person name="Jiao Y."/>
        </authorList>
    </citation>
    <scope>NUCLEOTIDE SEQUENCE [LARGE SCALE GENOMIC DNA]</scope>
    <source>
        <strain evidence="1">IBCAS-2021</strain>
        <tissue evidence="1">Leaf</tissue>
    </source>
</reference>
<evidence type="ECO:0000313" key="2">
    <source>
        <dbReference type="Proteomes" id="UP000825729"/>
    </source>
</evidence>
<organism evidence="1 2">
    <name type="scientific">Aristolochia fimbriata</name>
    <name type="common">White veined hardy Dutchman's pipe vine</name>
    <dbReference type="NCBI Taxonomy" id="158543"/>
    <lineage>
        <taxon>Eukaryota</taxon>
        <taxon>Viridiplantae</taxon>
        <taxon>Streptophyta</taxon>
        <taxon>Embryophyta</taxon>
        <taxon>Tracheophyta</taxon>
        <taxon>Spermatophyta</taxon>
        <taxon>Magnoliopsida</taxon>
        <taxon>Magnoliidae</taxon>
        <taxon>Piperales</taxon>
        <taxon>Aristolochiaceae</taxon>
        <taxon>Aristolochia</taxon>
    </lineage>
</organism>
<dbReference type="AlphaFoldDB" id="A0AAV7EYJ7"/>
<protein>
    <submittedName>
        <fullName evidence="1">Uncharacterized protein</fullName>
    </submittedName>
</protein>
<keyword evidence="2" id="KW-1185">Reference proteome</keyword>
<sequence>MDILVEQGLDPASKEYIFIKYSLLSGDDYFKCQEWCRLPIISPYRHLLRLDYVALDSERCTFLGCGNHYEMITEIVIGMQTCSNKLIGADIQYAGMYSPMHSSNKLKPLTMFQHDQNCMVVLMDGNAAVGLD</sequence>
<accession>A0AAV7EYJ7</accession>